<gene>
    <name evidence="1" type="ORF">mc_691</name>
</gene>
<evidence type="ECO:0000313" key="2">
    <source>
        <dbReference type="Proteomes" id="UP000289600"/>
    </source>
</evidence>
<dbReference type="Proteomes" id="UP000289600">
    <property type="component" value="Segment"/>
</dbReference>
<reference evidence="2" key="1">
    <citation type="submission" date="2018-01" db="EMBL/GenBank/DDBJ databases">
        <title>Testimony of 'menage a trois' revealed by the proteome of Megavirus virophage.</title>
        <authorList>
            <person name="Jeudy S."/>
            <person name="Bertaux L."/>
            <person name="Alempic J.-M."/>
            <person name="Lartigue A."/>
            <person name="Legendre M."/>
            <person name="Philippe N."/>
            <person name="Beucher L."/>
            <person name="Biondi E."/>
            <person name="Juul S."/>
            <person name="Turner D."/>
            <person name="Coute Y."/>
            <person name="Claverie J.-M."/>
            <person name="Abergel C."/>
        </authorList>
    </citation>
    <scope>NUCLEOTIDE SEQUENCE [LARGE SCALE GENOMIC DNA]</scope>
</reference>
<sequence>MNKYSEVIIFALEDDFIGSDSLYNLLKHKRNLSITCQQNFFDIMNDSTNKFFFKLYIHNGDKWDFFDYGYLVNSYFYSLASKLLIFNIPNIEFKISRHQDSANHILIEDNNISYLLYNPHKEIVDKLFSYISGGKLI</sequence>
<protein>
    <submittedName>
        <fullName evidence="1">Uncharacterized protein</fullName>
    </submittedName>
</protein>
<proteinExistence type="predicted"/>
<organism evidence="1 2">
    <name type="scientific">Moumouvirus australiensis</name>
    <dbReference type="NCBI Taxonomy" id="2109587"/>
    <lineage>
        <taxon>Viruses</taxon>
        <taxon>Varidnaviria</taxon>
        <taxon>Bamfordvirae</taxon>
        <taxon>Nucleocytoviricota</taxon>
        <taxon>Megaviricetes</taxon>
        <taxon>Imitervirales</taxon>
        <taxon>Mimiviridae</taxon>
        <taxon>Megamimivirinae</taxon>
        <taxon>Moumouvirus</taxon>
        <taxon>Moumouvirus australiense</taxon>
    </lineage>
</organism>
<accession>A0A2P1EMJ2</accession>
<dbReference type="EMBL" id="MG807320">
    <property type="protein sequence ID" value="AVL95078.1"/>
    <property type="molecule type" value="Genomic_DNA"/>
</dbReference>
<evidence type="ECO:0000313" key="1">
    <source>
        <dbReference type="EMBL" id="AVL95078.1"/>
    </source>
</evidence>
<keyword evidence="2" id="KW-1185">Reference proteome</keyword>
<name>A0A2P1EMJ2_9VIRU</name>